<dbReference type="Proteomes" id="UP000236721">
    <property type="component" value="Unassembled WGS sequence"/>
</dbReference>
<evidence type="ECO:0000313" key="2">
    <source>
        <dbReference type="Proteomes" id="UP000236721"/>
    </source>
</evidence>
<keyword evidence="2" id="KW-1185">Reference proteome</keyword>
<protein>
    <submittedName>
        <fullName evidence="1">Uncharacterized protein</fullName>
    </submittedName>
</protein>
<accession>A0A1H5RZY5</accession>
<dbReference type="AlphaFoldDB" id="A0A1H5RZY5"/>
<dbReference type="EMBL" id="FNVG01000001">
    <property type="protein sequence ID" value="SEF43923.1"/>
    <property type="molecule type" value="Genomic_DNA"/>
</dbReference>
<name>A0A1H5RZY5_9VIBR</name>
<sequence length="275" mass="31255">MPKRNRSTLKNFFLPGTMPSSEHFSDLIDSCVNQVEDGFEKPPATGLQLTALDQEHLLSFYQQSDRDTALWHLGLDAKSTNLHFRANQNSNITDDGSSNGPRTNLTLTPQGCVGINTDTPKHALDIHGTISSQGRFGTETIDTLIPADGEWHDITDSFEGCQMLEVVAGVGIRHTGRYAMIHAIAINTCAPSHWWWQWRKKNPIKAQHAFFRSPADKLKLRWLHETEKGTERPYKLQIRTNTSYGDNRYIRYHITKLWNDDYMASCEISQEDKPA</sequence>
<evidence type="ECO:0000313" key="1">
    <source>
        <dbReference type="EMBL" id="SEF43923.1"/>
    </source>
</evidence>
<reference evidence="2" key="1">
    <citation type="submission" date="2016-10" db="EMBL/GenBank/DDBJ databases">
        <authorList>
            <person name="Varghese N."/>
            <person name="Submissions S."/>
        </authorList>
    </citation>
    <scope>NUCLEOTIDE SEQUENCE [LARGE SCALE GENOMIC DNA]</scope>
    <source>
        <strain evidence="2">CGMCC 1.7062</strain>
    </source>
</reference>
<organism evidence="1 2">
    <name type="scientific">Vibrio hangzhouensis</name>
    <dbReference type="NCBI Taxonomy" id="462991"/>
    <lineage>
        <taxon>Bacteria</taxon>
        <taxon>Pseudomonadati</taxon>
        <taxon>Pseudomonadota</taxon>
        <taxon>Gammaproteobacteria</taxon>
        <taxon>Vibrionales</taxon>
        <taxon>Vibrionaceae</taxon>
        <taxon>Vibrio</taxon>
    </lineage>
</organism>
<proteinExistence type="predicted"/>
<dbReference type="OrthoDB" id="9793307at2"/>
<gene>
    <name evidence="1" type="ORF">SAMN04488244_101194</name>
</gene>
<dbReference type="RefSeq" id="WP_103878443.1">
    <property type="nucleotide sequence ID" value="NZ_FNVG01000001.1"/>
</dbReference>